<reference evidence="5" key="2">
    <citation type="submission" date="2025-08" db="UniProtKB">
        <authorList>
            <consortium name="Ensembl"/>
        </authorList>
    </citation>
    <scope>IDENTIFICATION</scope>
</reference>
<reference evidence="5 6" key="1">
    <citation type="journal article" date="2014" name="Nat. Genet.">
        <title>Whole-genome sequence of a flatfish provides insights into ZW sex chromosome evolution and adaptation to a benthic lifestyle.</title>
        <authorList>
            <person name="Chen S."/>
            <person name="Zhang G."/>
            <person name="Shao C."/>
            <person name="Huang Q."/>
            <person name="Liu G."/>
            <person name="Zhang P."/>
            <person name="Song W."/>
            <person name="An N."/>
            <person name="Chalopin D."/>
            <person name="Volff J.N."/>
            <person name="Hong Y."/>
            <person name="Li Q."/>
            <person name="Sha Z."/>
            <person name="Zhou H."/>
            <person name="Xie M."/>
            <person name="Yu Q."/>
            <person name="Liu Y."/>
            <person name="Xiang H."/>
            <person name="Wang N."/>
            <person name="Wu K."/>
            <person name="Yang C."/>
            <person name="Zhou Q."/>
            <person name="Liao X."/>
            <person name="Yang L."/>
            <person name="Hu Q."/>
            <person name="Zhang J."/>
            <person name="Meng L."/>
            <person name="Jin L."/>
            <person name="Tian Y."/>
            <person name="Lian J."/>
            <person name="Yang J."/>
            <person name="Miao G."/>
            <person name="Liu S."/>
            <person name="Liang Z."/>
            <person name="Yan F."/>
            <person name="Li Y."/>
            <person name="Sun B."/>
            <person name="Zhang H."/>
            <person name="Zhang J."/>
            <person name="Zhu Y."/>
            <person name="Du M."/>
            <person name="Zhao Y."/>
            <person name="Schartl M."/>
            <person name="Tang Q."/>
            <person name="Wang J."/>
        </authorList>
    </citation>
    <scope>NUCLEOTIDE SEQUENCE</scope>
</reference>
<dbReference type="SMART" id="SM00589">
    <property type="entry name" value="PRY"/>
    <property type="match status" value="1"/>
</dbReference>
<dbReference type="InterPro" id="IPR013320">
    <property type="entry name" value="ConA-like_dom_sf"/>
</dbReference>
<dbReference type="InterPro" id="IPR050143">
    <property type="entry name" value="TRIM/RBCC"/>
</dbReference>
<dbReference type="InParanoid" id="A0A3P8WTK9"/>
<dbReference type="PROSITE" id="PS50188">
    <property type="entry name" value="B302_SPRY"/>
    <property type="match status" value="1"/>
</dbReference>
<dbReference type="AlphaFoldDB" id="A0A3P8WTK9"/>
<dbReference type="Pfam" id="PF00622">
    <property type="entry name" value="SPRY"/>
    <property type="match status" value="1"/>
</dbReference>
<dbReference type="InterPro" id="IPR003879">
    <property type="entry name" value="Butyrophylin_SPRY"/>
</dbReference>
<dbReference type="RefSeq" id="XP_008324232.1">
    <property type="nucleotide sequence ID" value="XM_008326010.3"/>
</dbReference>
<dbReference type="InterPro" id="IPR043136">
    <property type="entry name" value="B30.2/SPRY_sf"/>
</dbReference>
<dbReference type="GO" id="GO:0008270">
    <property type="term" value="F:zinc ion binding"/>
    <property type="evidence" value="ECO:0007669"/>
    <property type="project" value="UniProtKB-KW"/>
</dbReference>
<dbReference type="InterPro" id="IPR003877">
    <property type="entry name" value="SPRY_dom"/>
</dbReference>
<dbReference type="Gene3D" id="2.60.120.920">
    <property type="match status" value="1"/>
</dbReference>
<dbReference type="KEGG" id="csem:103390229"/>
<dbReference type="InterPro" id="IPR000315">
    <property type="entry name" value="Znf_B-box"/>
</dbReference>
<name>A0A3P8WTK9_CYNSE</name>
<keyword evidence="1" id="KW-0863">Zinc-finger</keyword>
<dbReference type="PANTHER" id="PTHR24103">
    <property type="entry name" value="E3 UBIQUITIN-PROTEIN LIGASE TRIM"/>
    <property type="match status" value="1"/>
</dbReference>
<dbReference type="GeneTree" id="ENSGT00940000165151"/>
<dbReference type="OrthoDB" id="9875313at2759"/>
<dbReference type="PRINTS" id="PR01407">
    <property type="entry name" value="BUTYPHLNCDUF"/>
</dbReference>
<evidence type="ECO:0000313" key="6">
    <source>
        <dbReference type="Proteomes" id="UP000265120"/>
    </source>
</evidence>
<keyword evidence="6" id="KW-1185">Reference proteome</keyword>
<keyword evidence="3" id="KW-0175">Coiled coil</keyword>
<dbReference type="Pfam" id="PF00643">
    <property type="entry name" value="zf-B_box"/>
    <property type="match status" value="1"/>
</dbReference>
<evidence type="ECO:0000259" key="4">
    <source>
        <dbReference type="PROSITE" id="PS50188"/>
    </source>
</evidence>
<dbReference type="Proteomes" id="UP000265120">
    <property type="component" value="Chromosome 14"/>
</dbReference>
<feature type="coiled-coil region" evidence="3">
    <location>
        <begin position="169"/>
        <end position="207"/>
    </location>
</feature>
<dbReference type="Pfam" id="PF13765">
    <property type="entry name" value="PRY"/>
    <property type="match status" value="1"/>
</dbReference>
<dbReference type="GeneID" id="103390229"/>
<dbReference type="Ensembl" id="ENSCSET00000029246.1">
    <property type="protein sequence ID" value="ENSCSEP00000028851.1"/>
    <property type="gene ID" value="ENSCSEG00000018475.1"/>
</dbReference>
<evidence type="ECO:0000256" key="3">
    <source>
        <dbReference type="SAM" id="Coils"/>
    </source>
</evidence>
<reference evidence="5" key="3">
    <citation type="submission" date="2025-09" db="UniProtKB">
        <authorList>
            <consortium name="Ensembl"/>
        </authorList>
    </citation>
    <scope>IDENTIFICATION</scope>
</reference>
<protein>
    <submittedName>
        <fullName evidence="5">B-box and SPRY domain containing</fullName>
    </submittedName>
</protein>
<keyword evidence="2" id="KW-0862">Zinc</keyword>
<dbReference type="InterPro" id="IPR001870">
    <property type="entry name" value="B30.2/SPRY"/>
</dbReference>
<dbReference type="SMART" id="SM00449">
    <property type="entry name" value="SPRY"/>
    <property type="match status" value="1"/>
</dbReference>
<evidence type="ECO:0000256" key="1">
    <source>
        <dbReference type="ARBA" id="ARBA00022771"/>
    </source>
</evidence>
<dbReference type="CDD" id="cd19834">
    <property type="entry name" value="Bbox2_BSPRY"/>
    <property type="match status" value="1"/>
</dbReference>
<evidence type="ECO:0000313" key="5">
    <source>
        <dbReference type="Ensembl" id="ENSCSEP00000028851.1"/>
    </source>
</evidence>
<keyword evidence="1" id="KW-0479">Metal-binding</keyword>
<dbReference type="InterPro" id="IPR006574">
    <property type="entry name" value="PRY"/>
</dbReference>
<sequence length="467" mass="51006">MSAEFTACDLTLGEPGETLNAVNKSKNMESEQPIFTVMTGGGGAGEKRLDGAKPSFCGGGGGGDAVALTASDNESGIFSGESEFCVEHESELDWFCGTEQKLICSHCAIVGPCHGHTVTPLSTRVTTIRNQLVDVCEKMQLKALRIEKFINQTLTAKDQRLLAAASRTREQVLAQVSAAREALEEEEQRLLEEVQREEERVEQCLLTQRAHWSQAMGTLSQTRSRLVHMLTHTPDAQLVTNIQDIAERVEEAEGVGEPCDTEQLNLNPGCSDSKLLRGLWATAVLLGPNAYGSVNIKFDERTVSPLLSLSEDLCTLTFLRKKPRKSPPYDPSRFDCWPNALGSLSMSSGTHSWMVDVGDSGAFKVGVCYASMERKGSGNEARLGHNSQSWVLSHYDVDYSFCHAGKKVALQVVKTPRRIGLLLDWPSQTLLFYDPDSSAVLHCVTQHFSAPLLPACAVTDRSITVLN</sequence>
<dbReference type="SUPFAM" id="SSF49899">
    <property type="entry name" value="Concanavalin A-like lectins/glucanases"/>
    <property type="match status" value="1"/>
</dbReference>
<evidence type="ECO:0000256" key="2">
    <source>
        <dbReference type="ARBA" id="ARBA00022833"/>
    </source>
</evidence>
<dbReference type="CDD" id="cd12904">
    <property type="entry name" value="SPRY_BSPRY"/>
    <property type="match status" value="1"/>
</dbReference>
<organism evidence="5 6">
    <name type="scientific">Cynoglossus semilaevis</name>
    <name type="common">Tongue sole</name>
    <dbReference type="NCBI Taxonomy" id="244447"/>
    <lineage>
        <taxon>Eukaryota</taxon>
        <taxon>Metazoa</taxon>
        <taxon>Chordata</taxon>
        <taxon>Craniata</taxon>
        <taxon>Vertebrata</taxon>
        <taxon>Euteleostomi</taxon>
        <taxon>Actinopterygii</taxon>
        <taxon>Neopterygii</taxon>
        <taxon>Teleostei</taxon>
        <taxon>Neoteleostei</taxon>
        <taxon>Acanthomorphata</taxon>
        <taxon>Carangaria</taxon>
        <taxon>Pleuronectiformes</taxon>
        <taxon>Pleuronectoidei</taxon>
        <taxon>Cynoglossidae</taxon>
        <taxon>Cynoglossinae</taxon>
        <taxon>Cynoglossus</taxon>
    </lineage>
</organism>
<dbReference type="Gene3D" id="3.30.160.60">
    <property type="entry name" value="Classic Zinc Finger"/>
    <property type="match status" value="1"/>
</dbReference>
<accession>A0A3P8WTK9</accession>
<dbReference type="FunCoup" id="A0A3P8WTK9">
    <property type="interactions" value="895"/>
</dbReference>
<dbReference type="SUPFAM" id="SSF57845">
    <property type="entry name" value="B-box zinc-binding domain"/>
    <property type="match status" value="1"/>
</dbReference>
<proteinExistence type="predicted"/>
<dbReference type="CTD" id="54836"/>
<dbReference type="OMA" id="NEARLGH"/>
<feature type="domain" description="B30.2/SPRY" evidence="4">
    <location>
        <begin position="276"/>
        <end position="467"/>
    </location>
</feature>